<dbReference type="Proteomes" id="UP001280629">
    <property type="component" value="Unassembled WGS sequence"/>
</dbReference>
<keyword evidence="1" id="KW-1133">Transmembrane helix</keyword>
<feature type="transmembrane region" description="Helical" evidence="1">
    <location>
        <begin position="37"/>
        <end position="58"/>
    </location>
</feature>
<sequence>MENEQSSKLDKWRGQYGALVIAFTCLIVLINGWGNNWVLTGVLGLGVFVCGTIGFFDLKRGIYNKSK</sequence>
<feature type="transmembrane region" description="Helical" evidence="1">
    <location>
        <begin position="12"/>
        <end position="31"/>
    </location>
</feature>
<proteinExistence type="predicted"/>
<keyword evidence="1" id="KW-0812">Transmembrane</keyword>
<accession>A0ABU4G1T8</accession>
<gene>
    <name evidence="2" type="ORF">QT716_12920</name>
</gene>
<keyword evidence="3" id="KW-1185">Reference proteome</keyword>
<dbReference type="RefSeq" id="WP_317936517.1">
    <property type="nucleotide sequence ID" value="NZ_JAUBDH010000008.1"/>
</dbReference>
<comment type="caution">
    <text evidence="2">The sequence shown here is derived from an EMBL/GenBank/DDBJ whole genome shotgun (WGS) entry which is preliminary data.</text>
</comment>
<name>A0ABU4G1T8_9BACL</name>
<evidence type="ECO:0000313" key="2">
    <source>
        <dbReference type="EMBL" id="MDW0110940.1"/>
    </source>
</evidence>
<organism evidence="2 3">
    <name type="scientific">Sporosarcina aquimarina</name>
    <dbReference type="NCBI Taxonomy" id="114975"/>
    <lineage>
        <taxon>Bacteria</taxon>
        <taxon>Bacillati</taxon>
        <taxon>Bacillota</taxon>
        <taxon>Bacilli</taxon>
        <taxon>Bacillales</taxon>
        <taxon>Caryophanaceae</taxon>
        <taxon>Sporosarcina</taxon>
    </lineage>
</organism>
<evidence type="ECO:0000313" key="3">
    <source>
        <dbReference type="Proteomes" id="UP001280629"/>
    </source>
</evidence>
<protein>
    <submittedName>
        <fullName evidence="2">Uncharacterized protein</fullName>
    </submittedName>
</protein>
<dbReference type="EMBL" id="JAUBDH010000008">
    <property type="protein sequence ID" value="MDW0110940.1"/>
    <property type="molecule type" value="Genomic_DNA"/>
</dbReference>
<reference evidence="2 3" key="1">
    <citation type="submission" date="2023-06" db="EMBL/GenBank/DDBJ databases">
        <title>Sporosarcina sp. nov., isolated from Korean traditional fermented seafood 'Jeotgal'.</title>
        <authorList>
            <person name="Yang A.-I."/>
            <person name="Shin N.-R."/>
        </authorList>
    </citation>
    <scope>NUCLEOTIDE SEQUENCE [LARGE SCALE GENOMIC DNA]</scope>
    <source>
        <strain evidence="2 3">KCTC3840</strain>
    </source>
</reference>
<keyword evidence="1" id="KW-0472">Membrane</keyword>
<evidence type="ECO:0000256" key="1">
    <source>
        <dbReference type="SAM" id="Phobius"/>
    </source>
</evidence>